<feature type="domain" description="Integrase catalytic" evidence="2">
    <location>
        <begin position="249"/>
        <end position="367"/>
    </location>
</feature>
<dbReference type="PANTHER" id="PTHR42648:SF27">
    <property type="entry name" value="RNA-DIRECTED DNA POLYMERASE"/>
    <property type="match status" value="1"/>
</dbReference>
<dbReference type="SUPFAM" id="SSF57756">
    <property type="entry name" value="Retrovirus zinc finger-like domains"/>
    <property type="match status" value="1"/>
</dbReference>
<gene>
    <name evidence="3" type="ORF">Tco_0909922</name>
</gene>
<dbReference type="InterPro" id="IPR012337">
    <property type="entry name" value="RNaseH-like_sf"/>
</dbReference>
<evidence type="ECO:0000256" key="1">
    <source>
        <dbReference type="SAM" id="MobiDB-lite"/>
    </source>
</evidence>
<dbReference type="EMBL" id="BQNB010014560">
    <property type="protein sequence ID" value="GJT29647.1"/>
    <property type="molecule type" value="Genomic_DNA"/>
</dbReference>
<dbReference type="Gene3D" id="3.30.420.10">
    <property type="entry name" value="Ribonuclease H-like superfamily/Ribonuclease H"/>
    <property type="match status" value="1"/>
</dbReference>
<reference evidence="3" key="1">
    <citation type="journal article" date="2022" name="Int. J. Mol. Sci.">
        <title>Draft Genome of Tanacetum Coccineum: Genomic Comparison of Closely Related Tanacetum-Family Plants.</title>
        <authorList>
            <person name="Yamashiro T."/>
            <person name="Shiraishi A."/>
            <person name="Nakayama K."/>
            <person name="Satake H."/>
        </authorList>
    </citation>
    <scope>NUCLEOTIDE SEQUENCE</scope>
</reference>
<keyword evidence="4" id="KW-1185">Reference proteome</keyword>
<dbReference type="InterPro" id="IPR036397">
    <property type="entry name" value="RNaseH_sf"/>
</dbReference>
<dbReference type="PANTHER" id="PTHR42648">
    <property type="entry name" value="TRANSPOSASE, PUTATIVE-RELATED"/>
    <property type="match status" value="1"/>
</dbReference>
<proteinExistence type="predicted"/>
<dbReference type="InterPro" id="IPR036875">
    <property type="entry name" value="Znf_CCHC_sf"/>
</dbReference>
<dbReference type="Proteomes" id="UP001151760">
    <property type="component" value="Unassembled WGS sequence"/>
</dbReference>
<comment type="caution">
    <text evidence="3">The sequence shown here is derived from an EMBL/GenBank/DDBJ whole genome shotgun (WGS) entry which is preliminary data.</text>
</comment>
<dbReference type="InterPro" id="IPR001584">
    <property type="entry name" value="Integrase_cat-core"/>
</dbReference>
<dbReference type="SUPFAM" id="SSF53098">
    <property type="entry name" value="Ribonuclease H-like"/>
    <property type="match status" value="1"/>
</dbReference>
<organism evidence="3 4">
    <name type="scientific">Tanacetum coccineum</name>
    <dbReference type="NCBI Taxonomy" id="301880"/>
    <lineage>
        <taxon>Eukaryota</taxon>
        <taxon>Viridiplantae</taxon>
        <taxon>Streptophyta</taxon>
        <taxon>Embryophyta</taxon>
        <taxon>Tracheophyta</taxon>
        <taxon>Spermatophyta</taxon>
        <taxon>Magnoliopsida</taxon>
        <taxon>eudicotyledons</taxon>
        <taxon>Gunneridae</taxon>
        <taxon>Pentapetalae</taxon>
        <taxon>asterids</taxon>
        <taxon>campanulids</taxon>
        <taxon>Asterales</taxon>
        <taxon>Asteraceae</taxon>
        <taxon>Asteroideae</taxon>
        <taxon>Anthemideae</taxon>
        <taxon>Anthemidinae</taxon>
        <taxon>Tanacetum</taxon>
    </lineage>
</organism>
<feature type="region of interest" description="Disordered" evidence="1">
    <location>
        <begin position="71"/>
        <end position="110"/>
    </location>
</feature>
<reference evidence="3" key="2">
    <citation type="submission" date="2022-01" db="EMBL/GenBank/DDBJ databases">
        <authorList>
            <person name="Yamashiro T."/>
            <person name="Shiraishi A."/>
            <person name="Satake H."/>
            <person name="Nakayama K."/>
        </authorList>
    </citation>
    <scope>NUCLEOTIDE SEQUENCE</scope>
</reference>
<evidence type="ECO:0000259" key="2">
    <source>
        <dbReference type="PROSITE" id="PS50994"/>
    </source>
</evidence>
<dbReference type="PROSITE" id="PS50994">
    <property type="entry name" value="INTEGRASE"/>
    <property type="match status" value="1"/>
</dbReference>
<accession>A0ABQ5CT92</accession>
<dbReference type="InterPro" id="IPR039537">
    <property type="entry name" value="Retrotran_Ty1/copia-like"/>
</dbReference>
<evidence type="ECO:0000313" key="3">
    <source>
        <dbReference type="EMBL" id="GJT29647.1"/>
    </source>
</evidence>
<name>A0ABQ5CT92_9ASTR</name>
<sequence>MTTSTTSVGLSNKDKEKYPEKPILAALYCAPDQQSLLRAMTIIGVELKALYSKQAEQELLQNLMREFTCAAGGGHSRKGKGKKAYANAEPSYAPKPKNPPPPKKDNPAKDAICHHCGKVGHWRRKLPHISHRVAKKEAAYSRSSTSGLWGSKKLNPGALSLYMGNGQRAAVEAIEIIIYVSLVDYAILRDGVYEIEMSCSNTNDISIKKRIEKLQHDGLLNSTNIESLGKCVSCMSGKMAKKPYSHQSEKVFETFKVFQKEVENQLRKTIKSLCSDRGGEYMSQEFLNHLKEHGIIAYRTPPYTPQHNGVSERRNQTLLDIVHSMMSQTTLLKSFWDYALESVAHILNMVPTKKVDKTPYEIWYGQAPKAKTVGHK</sequence>
<protein>
    <submittedName>
        <fullName evidence="3">Retrotransposon protein, putative, ty1-copia subclass</fullName>
    </submittedName>
</protein>
<evidence type="ECO:0000313" key="4">
    <source>
        <dbReference type="Proteomes" id="UP001151760"/>
    </source>
</evidence>